<dbReference type="InterPro" id="IPR037066">
    <property type="entry name" value="Plug_dom_sf"/>
</dbReference>
<keyword evidence="9 10" id="KW-0998">Cell outer membrane</keyword>
<evidence type="ECO:0000256" key="6">
    <source>
        <dbReference type="ARBA" id="ARBA00023004"/>
    </source>
</evidence>
<protein>
    <submittedName>
        <fullName evidence="13">SusC/RagA family TonB-linked outer membrane protein</fullName>
    </submittedName>
</protein>
<evidence type="ECO:0000256" key="11">
    <source>
        <dbReference type="RuleBase" id="RU003357"/>
    </source>
</evidence>
<keyword evidence="14" id="KW-1185">Reference proteome</keyword>
<dbReference type="RefSeq" id="WP_186977476.1">
    <property type="nucleotide sequence ID" value="NZ_JACOOH010000007.1"/>
</dbReference>
<dbReference type="PROSITE" id="PS52016">
    <property type="entry name" value="TONB_DEPENDENT_REC_3"/>
    <property type="match status" value="1"/>
</dbReference>
<keyword evidence="7 11" id="KW-0798">TonB box</keyword>
<evidence type="ECO:0000256" key="9">
    <source>
        <dbReference type="ARBA" id="ARBA00023237"/>
    </source>
</evidence>
<dbReference type="InterPro" id="IPR039426">
    <property type="entry name" value="TonB-dep_rcpt-like"/>
</dbReference>
<dbReference type="Pfam" id="PF07715">
    <property type="entry name" value="Plug"/>
    <property type="match status" value="1"/>
</dbReference>
<comment type="similarity">
    <text evidence="10 11">Belongs to the TonB-dependent receptor family.</text>
</comment>
<dbReference type="Proteomes" id="UP000646484">
    <property type="component" value="Unassembled WGS sequence"/>
</dbReference>
<sequence>MKKNRECYLRWSGIRKILLTMRFLALFLFCTAMHLSAAVHSQHVVFSFNLKNATFEDLMKEIRQHSDYYFIYKDSEVASVNKLNKRFKAVEIDEILRECLKGTGLTYFVEDKLIVIRKTNEVLACDTTDKKNVAQSVKGTVVDETGKPLPGVTVVIRGTTVGVATDIDGGFSIVLPVDTATLVFTFVGMETRYVKIAALKKGETRKALRVAMKEDKIALEDVVVTGYANIRKSSFTGNVTSVDRDQLLKANNQNMISALQNFDPSFRIRPNSLWGSDPNALPEINIRGESSIGMNKSLETEYMKQTQRTNLTDNPNLPVFILDGFEVSVQKIYDMDMNRVENVTILKDAAATAMYGSRAANGVVVVTTIAPKPGEMRISYNFTGGAVLPDLSDYNMCNAVEKLEAERLAGVYTSDNTSTQASLDIDYNTVKNKILRGVDTDWLARPLRNVFNHKHTLYVEGGVESIRYSIDFNYDSNGGAMKGSYRDRMGAGMSLDYRYKKLQIRNYVSYNSTRSEDSPYGLFSTYVNLLPYYEIYDDFGNLLKNFSGFAGAINPLWKVKNLRSYSGRSRYHEFMDNFSINLYILEGLQFKGQFSITKTEQTTESFSDPNDPTYDYYDAQEKGRLTKNLSSGYNWNVNAMFYYNRALGKHFINATLGINAKQDHSESHNMGFRGFQLGNLHSAAFAALQPDKTTVGKTESRLFGFLASVNYSFNDIYLFDGSFRLDGSSQFGSDKRFAPFWSFGAGINVHNYSWLKDNGILSKLRVRASYGSTGKVNFPSYTAVTTYEIDADGWYYTGPAAYLVYLGNPKLKWETTKTLDAGIELGFLNDRITFSANYYNKKTEDLIDQISIRPSSGFSEYRSNSGAVVNKGFELDLMATVYRDKDWVITLIGNLGANKNEITELGAASEAYNKAIDENYEARYGYSALKATPLRKYYKGASTTAIYAVRSAGIDPANGKEKFIKKGGTSTYTWCADDQVVVGDESPDAQGTFAINVGFKGIYLNAAFRYQWGGQTYNETLLKKVEEVDIKTSNVDKRVLSDRWRKPGDIAPFYDLGQQISTRPTTRFVQDENIVEFASLSVGYDFRREMISKWRLTSLGLRFNANDLCRWSTVKEERGINYPYAKNYSFTLSIGF</sequence>
<evidence type="ECO:0000256" key="10">
    <source>
        <dbReference type="PROSITE-ProRule" id="PRU01360"/>
    </source>
</evidence>
<dbReference type="NCBIfam" id="TIGR04057">
    <property type="entry name" value="SusC_RagA_signa"/>
    <property type="match status" value="1"/>
</dbReference>
<reference evidence="13 14" key="1">
    <citation type="submission" date="2020-08" db="EMBL/GenBank/DDBJ databases">
        <title>Genome public.</title>
        <authorList>
            <person name="Liu C."/>
            <person name="Sun Q."/>
        </authorList>
    </citation>
    <scope>NUCLEOTIDE SEQUENCE [LARGE SCALE GENOMIC DNA]</scope>
    <source>
        <strain evidence="13 14">NSJ-56</strain>
    </source>
</reference>
<proteinExistence type="inferred from homology"/>
<dbReference type="Gene3D" id="2.170.130.10">
    <property type="entry name" value="TonB-dependent receptor, plug domain"/>
    <property type="match status" value="1"/>
</dbReference>
<evidence type="ECO:0000256" key="2">
    <source>
        <dbReference type="ARBA" id="ARBA00022448"/>
    </source>
</evidence>
<dbReference type="EMBL" id="JACOOH010000007">
    <property type="protein sequence ID" value="MBC5622672.1"/>
    <property type="molecule type" value="Genomic_DNA"/>
</dbReference>
<feature type="domain" description="Secretin/TonB short N-terminal" evidence="12">
    <location>
        <begin position="68"/>
        <end position="119"/>
    </location>
</feature>
<keyword evidence="8 10" id="KW-0472">Membrane</keyword>
<accession>A0ABR7D423</accession>
<evidence type="ECO:0000256" key="7">
    <source>
        <dbReference type="ARBA" id="ARBA00023077"/>
    </source>
</evidence>
<comment type="subcellular location">
    <subcellularLocation>
        <location evidence="1 10">Cell outer membrane</location>
        <topology evidence="1 10">Multi-pass membrane protein</topology>
    </subcellularLocation>
</comment>
<dbReference type="SUPFAM" id="SSF49464">
    <property type="entry name" value="Carboxypeptidase regulatory domain-like"/>
    <property type="match status" value="1"/>
</dbReference>
<evidence type="ECO:0000256" key="3">
    <source>
        <dbReference type="ARBA" id="ARBA00022452"/>
    </source>
</evidence>
<keyword evidence="3 10" id="KW-1134">Transmembrane beta strand</keyword>
<dbReference type="SMART" id="SM00965">
    <property type="entry name" value="STN"/>
    <property type="match status" value="1"/>
</dbReference>
<dbReference type="Gene3D" id="2.60.40.1120">
    <property type="entry name" value="Carboxypeptidase-like, regulatory domain"/>
    <property type="match status" value="1"/>
</dbReference>
<evidence type="ECO:0000313" key="13">
    <source>
        <dbReference type="EMBL" id="MBC5622672.1"/>
    </source>
</evidence>
<dbReference type="Gene3D" id="2.40.170.20">
    <property type="entry name" value="TonB-dependent receptor, beta-barrel domain"/>
    <property type="match status" value="1"/>
</dbReference>
<dbReference type="InterPro" id="IPR012910">
    <property type="entry name" value="Plug_dom"/>
</dbReference>
<dbReference type="Pfam" id="PF00593">
    <property type="entry name" value="TonB_dep_Rec_b-barrel"/>
    <property type="match status" value="1"/>
</dbReference>
<organism evidence="13 14">
    <name type="scientific">Butyricimonas hominis</name>
    <dbReference type="NCBI Taxonomy" id="2763032"/>
    <lineage>
        <taxon>Bacteria</taxon>
        <taxon>Pseudomonadati</taxon>
        <taxon>Bacteroidota</taxon>
        <taxon>Bacteroidia</taxon>
        <taxon>Bacteroidales</taxon>
        <taxon>Odoribacteraceae</taxon>
        <taxon>Butyricimonas</taxon>
    </lineage>
</organism>
<dbReference type="SUPFAM" id="SSF56935">
    <property type="entry name" value="Porins"/>
    <property type="match status" value="1"/>
</dbReference>
<name>A0ABR7D423_9BACT</name>
<evidence type="ECO:0000313" key="14">
    <source>
        <dbReference type="Proteomes" id="UP000646484"/>
    </source>
</evidence>
<dbReference type="InterPro" id="IPR011662">
    <property type="entry name" value="Secretin/TonB_short_N"/>
</dbReference>
<evidence type="ECO:0000256" key="5">
    <source>
        <dbReference type="ARBA" id="ARBA00022692"/>
    </source>
</evidence>
<keyword evidence="4" id="KW-0410">Iron transport</keyword>
<gene>
    <name evidence="13" type="ORF">H8S64_16385</name>
</gene>
<dbReference type="InterPro" id="IPR023997">
    <property type="entry name" value="TonB-dep_OMP_SusC/RagA_CS"/>
</dbReference>
<keyword evidence="2 10" id="KW-0813">Transport</keyword>
<evidence type="ECO:0000256" key="4">
    <source>
        <dbReference type="ARBA" id="ARBA00022496"/>
    </source>
</evidence>
<dbReference type="InterPro" id="IPR023996">
    <property type="entry name" value="TonB-dep_OMP_SusC/RagA"/>
</dbReference>
<dbReference type="InterPro" id="IPR008969">
    <property type="entry name" value="CarboxyPept-like_regulatory"/>
</dbReference>
<dbReference type="InterPro" id="IPR036942">
    <property type="entry name" value="Beta-barrel_TonB_sf"/>
</dbReference>
<keyword evidence="5 10" id="KW-0812">Transmembrane</keyword>
<evidence type="ECO:0000256" key="1">
    <source>
        <dbReference type="ARBA" id="ARBA00004571"/>
    </source>
</evidence>
<keyword evidence="4" id="KW-0406">Ion transport</keyword>
<dbReference type="Pfam" id="PF13715">
    <property type="entry name" value="CarbopepD_reg_2"/>
    <property type="match status" value="1"/>
</dbReference>
<dbReference type="NCBIfam" id="TIGR04056">
    <property type="entry name" value="OMP_RagA_SusC"/>
    <property type="match status" value="1"/>
</dbReference>
<evidence type="ECO:0000256" key="8">
    <source>
        <dbReference type="ARBA" id="ARBA00023136"/>
    </source>
</evidence>
<evidence type="ECO:0000259" key="12">
    <source>
        <dbReference type="SMART" id="SM00965"/>
    </source>
</evidence>
<comment type="caution">
    <text evidence="13">The sequence shown here is derived from an EMBL/GenBank/DDBJ whole genome shotgun (WGS) entry which is preliminary data.</text>
</comment>
<dbReference type="InterPro" id="IPR000531">
    <property type="entry name" value="Beta-barrel_TonB"/>
</dbReference>
<keyword evidence="6" id="KW-0408">Iron</keyword>